<dbReference type="Pfam" id="PF00560">
    <property type="entry name" value="LRR_1"/>
    <property type="match status" value="17"/>
</dbReference>
<feature type="chain" id="PRO_5046615072" description="Leucine-rich repeat-containing N-terminal plant-type domain-containing protein" evidence="7">
    <location>
        <begin position="22"/>
        <end position="1944"/>
    </location>
</feature>
<dbReference type="EMBL" id="JAGKQM010000006">
    <property type="protein sequence ID" value="KAH0921784.1"/>
    <property type="molecule type" value="Genomic_DNA"/>
</dbReference>
<reference evidence="9 10" key="1">
    <citation type="submission" date="2021-05" db="EMBL/GenBank/DDBJ databases">
        <title>Genome Assembly of Synthetic Allotetraploid Brassica napus Reveals Homoeologous Exchanges between Subgenomes.</title>
        <authorList>
            <person name="Davis J.T."/>
        </authorList>
    </citation>
    <scope>NUCLEOTIDE SEQUENCE [LARGE SCALE GENOMIC DNA]</scope>
    <source>
        <strain evidence="10">cv. Da-Ae</strain>
        <tissue evidence="9">Seedling</tissue>
    </source>
</reference>
<evidence type="ECO:0000259" key="8">
    <source>
        <dbReference type="Pfam" id="PF08263"/>
    </source>
</evidence>
<keyword evidence="5 6" id="KW-0472">Membrane</keyword>
<keyword evidence="3" id="KW-0677">Repeat</keyword>
<evidence type="ECO:0000256" key="5">
    <source>
        <dbReference type="ARBA" id="ARBA00023136"/>
    </source>
</evidence>
<feature type="signal peptide" evidence="7">
    <location>
        <begin position="1"/>
        <end position="21"/>
    </location>
</feature>
<dbReference type="Gene3D" id="3.60.40.10">
    <property type="entry name" value="PPM-type phosphatase domain"/>
    <property type="match status" value="1"/>
</dbReference>
<feature type="domain" description="Leucine-rich repeat-containing N-terminal plant-type" evidence="8">
    <location>
        <begin position="1085"/>
        <end position="1129"/>
    </location>
</feature>
<gene>
    <name evidence="9" type="ORF">HID58_021802</name>
</gene>
<keyword evidence="7" id="KW-0732">Signal</keyword>
<evidence type="ECO:0000313" key="9">
    <source>
        <dbReference type="EMBL" id="KAH0921784.1"/>
    </source>
</evidence>
<dbReference type="Gene3D" id="3.80.10.10">
    <property type="entry name" value="Ribonuclease Inhibitor"/>
    <property type="match status" value="8"/>
</dbReference>
<dbReference type="InterPro" id="IPR001611">
    <property type="entry name" value="Leu-rich_rpt"/>
</dbReference>
<dbReference type="Pfam" id="PF13855">
    <property type="entry name" value="LRR_8"/>
    <property type="match status" value="3"/>
</dbReference>
<evidence type="ECO:0000256" key="7">
    <source>
        <dbReference type="SAM" id="SignalP"/>
    </source>
</evidence>
<comment type="caution">
    <text evidence="9">The sequence shown here is derived from an EMBL/GenBank/DDBJ whole genome shotgun (WGS) entry which is preliminary data.</text>
</comment>
<keyword evidence="2 6" id="KW-0812">Transmembrane</keyword>
<dbReference type="PROSITE" id="PS51450">
    <property type="entry name" value="LRR"/>
    <property type="match status" value="2"/>
</dbReference>
<evidence type="ECO:0000256" key="2">
    <source>
        <dbReference type="ARBA" id="ARBA00022692"/>
    </source>
</evidence>
<dbReference type="InterPro" id="IPR032675">
    <property type="entry name" value="LRR_dom_sf"/>
</dbReference>
<accession>A0ABQ8CXK4</accession>
<dbReference type="SUPFAM" id="SSF81606">
    <property type="entry name" value="PP2C-like"/>
    <property type="match status" value="1"/>
</dbReference>
<evidence type="ECO:0000256" key="4">
    <source>
        <dbReference type="ARBA" id="ARBA00022989"/>
    </source>
</evidence>
<dbReference type="SMART" id="SM00365">
    <property type="entry name" value="LRR_SD22"/>
    <property type="match status" value="8"/>
</dbReference>
<organism evidence="9 10">
    <name type="scientific">Brassica napus</name>
    <name type="common">Rape</name>
    <dbReference type="NCBI Taxonomy" id="3708"/>
    <lineage>
        <taxon>Eukaryota</taxon>
        <taxon>Viridiplantae</taxon>
        <taxon>Streptophyta</taxon>
        <taxon>Embryophyta</taxon>
        <taxon>Tracheophyta</taxon>
        <taxon>Spermatophyta</taxon>
        <taxon>Magnoliopsida</taxon>
        <taxon>eudicotyledons</taxon>
        <taxon>Gunneridae</taxon>
        <taxon>Pentapetalae</taxon>
        <taxon>rosids</taxon>
        <taxon>malvids</taxon>
        <taxon>Brassicales</taxon>
        <taxon>Brassicaceae</taxon>
        <taxon>Brassiceae</taxon>
        <taxon>Brassica</taxon>
    </lineage>
</organism>
<keyword evidence="4 6" id="KW-1133">Transmembrane helix</keyword>
<keyword evidence="10" id="KW-1185">Reference proteome</keyword>
<feature type="transmembrane region" description="Helical" evidence="6">
    <location>
        <begin position="1895"/>
        <end position="1920"/>
    </location>
</feature>
<keyword evidence="1" id="KW-0433">Leucine-rich repeat</keyword>
<dbReference type="Pfam" id="PF08263">
    <property type="entry name" value="LRRNT_2"/>
    <property type="match status" value="2"/>
</dbReference>
<dbReference type="InterPro" id="IPR013210">
    <property type="entry name" value="LRR_N_plant-typ"/>
</dbReference>
<feature type="domain" description="Leucine-rich repeat-containing N-terminal plant-type" evidence="8">
    <location>
        <begin position="26"/>
        <end position="70"/>
    </location>
</feature>
<evidence type="ECO:0000256" key="1">
    <source>
        <dbReference type="ARBA" id="ARBA00022614"/>
    </source>
</evidence>
<dbReference type="PRINTS" id="PR00019">
    <property type="entry name" value="LEURICHRPT"/>
</dbReference>
<dbReference type="PANTHER" id="PTHR48065:SF72">
    <property type="entry name" value="LEUCINE-RICH REPEAT-CONTAINING N-TERMINAL PLANT-TYPE DOMAIN-CONTAINING PROTEIN"/>
    <property type="match status" value="1"/>
</dbReference>
<dbReference type="PANTHER" id="PTHR48065">
    <property type="entry name" value="OS10G0469600 PROTEIN"/>
    <property type="match status" value="1"/>
</dbReference>
<dbReference type="SMART" id="SM00369">
    <property type="entry name" value="LRR_TYP"/>
    <property type="match status" value="17"/>
</dbReference>
<evidence type="ECO:0000256" key="3">
    <source>
        <dbReference type="ARBA" id="ARBA00022737"/>
    </source>
</evidence>
<protein>
    <recommendedName>
        <fullName evidence="8">Leucine-rich repeat-containing N-terminal plant-type domain-containing protein</fullName>
    </recommendedName>
</protein>
<name>A0ABQ8CXK4_BRANA</name>
<dbReference type="SUPFAM" id="SSF52058">
    <property type="entry name" value="L domain-like"/>
    <property type="match status" value="5"/>
</dbReference>
<proteinExistence type="predicted"/>
<dbReference type="Proteomes" id="UP000824890">
    <property type="component" value="Unassembled WGS sequence"/>
</dbReference>
<dbReference type="InterPro" id="IPR036457">
    <property type="entry name" value="PPM-type-like_dom_sf"/>
</dbReference>
<evidence type="ECO:0000256" key="6">
    <source>
        <dbReference type="SAM" id="Phobius"/>
    </source>
</evidence>
<evidence type="ECO:0000313" key="10">
    <source>
        <dbReference type="Proteomes" id="UP000824890"/>
    </source>
</evidence>
<dbReference type="InterPro" id="IPR003591">
    <property type="entry name" value="Leu-rich_rpt_typical-subtyp"/>
</dbReference>
<sequence>MMNPIQSFFFFFLSLICSTLSSPTLQMDALLEFKNEFPFSAPNPNASFDFSFSWWNTSTNHCSWKGVTCNANSGAVISLVLEDIVLNGSLKANTSLLKLQHLQNLTLCNCILRGEIPSSLGNLSHLMQLDLFNNDLVGKIPSSLGSLSHLIQLDLSYNDLVGEIPSSLGNLSHLIELDLNSNSLIGEIPTSLGNLNQLTFMSFSSNNLTGHVPSSFANFNKLSNLDLSRNQFSGGDLPLILSNLTSLSELDLSSNHFKSKLPSNMSRLHNLKVFDVKRNYFLGNVPTSLFMIPMLLGVYLRGNQFEGPLEFGNTSASSRLVSLDLSSNNFHEPIPEDIFRFLKLETLDLSNNSFTGAISRSMSKLVSLRFLDLSYNKMEGQVPSFLWSLDTLTLSHNYFSSLEEVVVNGSHSDLSSNSLQVLVFKVDLGSNSLQGSFPLWICKSTLLLLLDLSNNHLSGSIPSCLMNSTVNILLRNNNLSGFLPDIFANATDVLYLDVSRNQLMGKLPKSLINCKYMHYLNLKGNKFNDTFPYWLGSLVSLRVLILGSNAFYGPVSSHVGFPSLKIIDISHNSFNGTLPQDYFVNWLEMSTVWVDYEGIRGSLYMGAINHTDSMDMMYKGVDTEFPLIFLGFKAIDFSGNKFTGRIPKSVGLLKDLRHVNFSRNAFTGSIPSSLAKLTNLEALDLSHNKLSGNIPRDLARLSFMSYMDFSHNLLQGPVPRSTQFQSQNCSSFEDNLGLYGLETICGPIHGPHPTPGDSHQSEEFSSEESEEVLSWIAAAIAFGPGRGFDLSAGEEVRGSSSCISEEKKGFVFEADFAKDKGARHSMEDVSVVLPDASLDFPGILRCGHFAIYDWHSGRLAAEFAKHLHLNVLSAGLPRELVCFTWFHILSRSFLDPNIRLLLQLDVKVAKKAILDASIDSELLTQLCYQVSGKPMSCSSKKVFQEDGKMAPQQCVSGLLIKRSGGVVTSNGRIQGRLEVSRAFGDRQLLFRFVIKGKEPKSPAYTSSSGGVTTEDLTNQLKIRQELTQDSRSQGSIKDPHKHYTNYYLPNKHKKKKRSMMIPSQSFFFIFSLSLIFNTLASPTLERNALLEFKNEFPMSAPDPEDPFASCFSSWNTSSDHCSWKGVTCDVNSGEVISLFLEDIFLNGSLKANTSLLKLHHLQHLTLINCHLRGEISSSLGNLSHLMQLDLSYNELGGEIPSSMGNLSHLSHLYLSSNYLEGEIPSSIGNISPLIELDLYGNHLIGEIPSSLGNLSHLTTLILAENHLIGQIPPSMGNLNQLTFLNLGPNNLSGNIPSSFANFNKLSQLSLSYNQFSGGGLPHILSNLTSLSLLDLSNNHFKSKLPSNMSGLNNLEIFSVSGNYFGGNVPTSLFMIPSLKEVYLSENQLEGPLEIGNISSFSELQYLDLASNNFYGPIPEDISRFSKLQTLDLRNNRFIGEIPESMSKLVSLYSLDLSNNSFIGEIPDSISKLVSLNSIDLSYNKLEGQVPSFLWSLSSLKLSHNSFSSLEDSMQVFVNGSHSGLGSDSFRGPVHHVDLGSNSLRGSFPIWICNCTSLVFLDLSNNHLSGSIPSCLMDSSASVRQIILRNNKLSGFLPDIFNSATKLRSLDVSRNKLSGKLPRSLINCSSMEYLNMKGNNFKDTFPSWLSSLGSLRVLFLGSNAFYGPISSHFGFSSLRVIDISNNSFNGTLPQDYFVNWLEMSTVWVDKTKWYEHIIDKGRPSSVYMGELYNYTDSMDMMYKGVDTEFQLIFLAYKAIDFSGNKFTGRIPKSVGLLKALIHVNFSKNAFTCSIPSSLANITNLEALDLSHNKLSGYIPRDLAKLSFLSYLDFSHNLLQGPVPRSTQFQSQNCSSFEDNLGLYGLEEICGPIHVPHPTSGDSQQSEEFSSEESEEVLNWIVAAIAFGPGVFCGLVTGHFFFTSQKHKWLMENFSRNHPGGIRTVR</sequence>